<sequence>MTERNGNANTDVNGGDGPAWLRPGVCHCGNPRQNLRLNFDIELLAELKELSGFPDNIPLQGPLWSHDKGSGTYPSSTTVIQRRRPLGACCIRGQQKSPDCRSATAHRPGSSAHILGTMMPELQDSGL</sequence>
<gene>
    <name evidence="2" type="ORF">GDO78_020830</name>
</gene>
<organism evidence="2 3">
    <name type="scientific">Eleutherodactylus coqui</name>
    <name type="common">Puerto Rican coqui</name>
    <dbReference type="NCBI Taxonomy" id="57060"/>
    <lineage>
        <taxon>Eukaryota</taxon>
        <taxon>Metazoa</taxon>
        <taxon>Chordata</taxon>
        <taxon>Craniata</taxon>
        <taxon>Vertebrata</taxon>
        <taxon>Euteleostomi</taxon>
        <taxon>Amphibia</taxon>
        <taxon>Batrachia</taxon>
        <taxon>Anura</taxon>
        <taxon>Neobatrachia</taxon>
        <taxon>Hyloidea</taxon>
        <taxon>Eleutherodactylidae</taxon>
        <taxon>Eleutherodactylinae</taxon>
        <taxon>Eleutherodactylus</taxon>
        <taxon>Eleutherodactylus</taxon>
    </lineage>
</organism>
<dbReference type="AlphaFoldDB" id="A0A8J6E2W0"/>
<evidence type="ECO:0000256" key="1">
    <source>
        <dbReference type="SAM" id="MobiDB-lite"/>
    </source>
</evidence>
<evidence type="ECO:0000313" key="3">
    <source>
        <dbReference type="Proteomes" id="UP000770717"/>
    </source>
</evidence>
<accession>A0A8J6E2W0</accession>
<proteinExistence type="predicted"/>
<feature type="region of interest" description="Disordered" evidence="1">
    <location>
        <begin position="93"/>
        <end position="112"/>
    </location>
</feature>
<reference evidence="2" key="1">
    <citation type="thesis" date="2020" institute="ProQuest LLC" country="789 East Eisenhower Parkway, Ann Arbor, MI, USA">
        <title>Comparative Genomics and Chromosome Evolution.</title>
        <authorList>
            <person name="Mudd A.B."/>
        </authorList>
    </citation>
    <scope>NUCLEOTIDE SEQUENCE</scope>
    <source>
        <strain evidence="2">HN-11 Male</strain>
        <tissue evidence="2">Kidney and liver</tissue>
    </source>
</reference>
<name>A0A8J6E2W0_ELECQ</name>
<evidence type="ECO:0000313" key="2">
    <source>
        <dbReference type="EMBL" id="KAG9460585.1"/>
    </source>
</evidence>
<comment type="caution">
    <text evidence="2">The sequence shown here is derived from an EMBL/GenBank/DDBJ whole genome shotgun (WGS) entry which is preliminary data.</text>
</comment>
<dbReference type="Proteomes" id="UP000770717">
    <property type="component" value="Unassembled WGS sequence"/>
</dbReference>
<keyword evidence="3" id="KW-1185">Reference proteome</keyword>
<protein>
    <submittedName>
        <fullName evidence="2">Uncharacterized protein</fullName>
    </submittedName>
</protein>
<dbReference type="EMBL" id="WNTK01055567">
    <property type="protein sequence ID" value="KAG9460585.1"/>
    <property type="molecule type" value="Genomic_DNA"/>
</dbReference>